<feature type="compositionally biased region" description="Low complexity" evidence="2">
    <location>
        <begin position="122"/>
        <end position="139"/>
    </location>
</feature>
<dbReference type="SMART" id="SM00530">
    <property type="entry name" value="HTH_XRE"/>
    <property type="match status" value="1"/>
</dbReference>
<dbReference type="AlphaFoldDB" id="A0LQY3"/>
<feature type="compositionally biased region" description="Low complexity" evidence="2">
    <location>
        <begin position="196"/>
        <end position="207"/>
    </location>
</feature>
<dbReference type="Pfam" id="PF01381">
    <property type="entry name" value="HTH_3"/>
    <property type="match status" value="1"/>
</dbReference>
<dbReference type="STRING" id="351607.Acel_0067"/>
<dbReference type="Gene3D" id="1.10.260.40">
    <property type="entry name" value="lambda repressor-like DNA-binding domains"/>
    <property type="match status" value="1"/>
</dbReference>
<dbReference type="GO" id="GO:0003700">
    <property type="term" value="F:DNA-binding transcription factor activity"/>
    <property type="evidence" value="ECO:0007669"/>
    <property type="project" value="TreeGrafter"/>
</dbReference>
<dbReference type="Proteomes" id="UP000008221">
    <property type="component" value="Chromosome"/>
</dbReference>
<feature type="region of interest" description="Disordered" evidence="2">
    <location>
        <begin position="158"/>
        <end position="233"/>
    </location>
</feature>
<proteinExistence type="predicted"/>
<dbReference type="PANTHER" id="PTHR46797">
    <property type="entry name" value="HTH-TYPE TRANSCRIPTIONAL REGULATOR"/>
    <property type="match status" value="1"/>
</dbReference>
<dbReference type="EMBL" id="CP000481">
    <property type="protein sequence ID" value="ABK51843.1"/>
    <property type="molecule type" value="Genomic_DNA"/>
</dbReference>
<keyword evidence="5" id="KW-1185">Reference proteome</keyword>
<evidence type="ECO:0000256" key="1">
    <source>
        <dbReference type="ARBA" id="ARBA00023125"/>
    </source>
</evidence>
<dbReference type="PANTHER" id="PTHR46797:SF1">
    <property type="entry name" value="METHYLPHOSPHONATE SYNTHASE"/>
    <property type="match status" value="1"/>
</dbReference>
<protein>
    <submittedName>
        <fullName evidence="4">Transcriptional regulator, XRE family</fullName>
    </submittedName>
</protein>
<evidence type="ECO:0000256" key="2">
    <source>
        <dbReference type="SAM" id="MobiDB-lite"/>
    </source>
</evidence>
<dbReference type="PROSITE" id="PS50943">
    <property type="entry name" value="HTH_CROC1"/>
    <property type="match status" value="1"/>
</dbReference>
<dbReference type="GO" id="GO:0005829">
    <property type="term" value="C:cytosol"/>
    <property type="evidence" value="ECO:0007669"/>
    <property type="project" value="TreeGrafter"/>
</dbReference>
<gene>
    <name evidence="4" type="ordered locus">Acel_0067</name>
</gene>
<dbReference type="OrthoDB" id="70105at2"/>
<dbReference type="KEGG" id="ace:Acel_0067"/>
<reference evidence="4 5" key="1">
    <citation type="journal article" date="2009" name="Genome Res.">
        <title>Complete genome of the cellulolytic thermophile Acidothermus cellulolyticus 11B provides insights into its ecophysiological and evolutionary adaptations.</title>
        <authorList>
            <person name="Barabote R.D."/>
            <person name="Xie G."/>
            <person name="Leu D.H."/>
            <person name="Normand P."/>
            <person name="Necsulea A."/>
            <person name="Daubin V."/>
            <person name="Medigue C."/>
            <person name="Adney W.S."/>
            <person name="Xu X.C."/>
            <person name="Lapidus A."/>
            <person name="Parales R.E."/>
            <person name="Detter C."/>
            <person name="Pujic P."/>
            <person name="Bruce D."/>
            <person name="Lavire C."/>
            <person name="Challacombe J.F."/>
            <person name="Brettin T.S."/>
            <person name="Berry A.M."/>
        </authorList>
    </citation>
    <scope>NUCLEOTIDE SEQUENCE [LARGE SCALE GENOMIC DNA]</scope>
    <source>
        <strain evidence="5">ATCC 43068 / DSM 8971 / 11B</strain>
    </source>
</reference>
<organism evidence="4 5">
    <name type="scientific">Acidothermus cellulolyticus (strain ATCC 43068 / DSM 8971 / 11B)</name>
    <dbReference type="NCBI Taxonomy" id="351607"/>
    <lineage>
        <taxon>Bacteria</taxon>
        <taxon>Bacillati</taxon>
        <taxon>Actinomycetota</taxon>
        <taxon>Actinomycetes</taxon>
        <taxon>Acidothermales</taxon>
        <taxon>Acidothermaceae</taxon>
        <taxon>Acidothermus</taxon>
    </lineage>
</organism>
<dbReference type="InterPro" id="IPR050807">
    <property type="entry name" value="TransReg_Diox_bact_type"/>
</dbReference>
<accession>A0LQY3</accession>
<dbReference type="eggNOG" id="COG1396">
    <property type="taxonomic scope" value="Bacteria"/>
</dbReference>
<feature type="region of interest" description="Disordered" evidence="2">
    <location>
        <begin position="119"/>
        <end position="139"/>
    </location>
</feature>
<dbReference type="InterPro" id="IPR010982">
    <property type="entry name" value="Lambda_DNA-bd_dom_sf"/>
</dbReference>
<evidence type="ECO:0000313" key="4">
    <source>
        <dbReference type="EMBL" id="ABK51843.1"/>
    </source>
</evidence>
<dbReference type="InterPro" id="IPR001387">
    <property type="entry name" value="Cro/C1-type_HTH"/>
</dbReference>
<evidence type="ECO:0000259" key="3">
    <source>
        <dbReference type="PROSITE" id="PS50943"/>
    </source>
</evidence>
<feature type="compositionally biased region" description="Low complexity" evidence="2">
    <location>
        <begin position="170"/>
        <end position="188"/>
    </location>
</feature>
<sequence length="233" mass="24512">MRKTGRMATPFNIGDFIREQRRLAQMSLRQLARIAGVSNPYLSQVERGLRRPSAEILQQIARGLRISAEALYVRAGILDERTADGAVVDAVLADPHLLERQKQTLLEIYDAFRKENSRRAADTSAARASSEPAASAADRPSVNAFAGIVDDVAEDGGDVAESAVSGTDQRAAARSAADAPPGESALGGRTPGAGGRPSAAGGRMSGRPGTTRPRPAGSRRTGDREEGPVDGRA</sequence>
<dbReference type="InParanoid" id="A0LQY3"/>
<evidence type="ECO:0000313" key="5">
    <source>
        <dbReference type="Proteomes" id="UP000008221"/>
    </source>
</evidence>
<dbReference type="CDD" id="cd00093">
    <property type="entry name" value="HTH_XRE"/>
    <property type="match status" value="1"/>
</dbReference>
<feature type="compositionally biased region" description="Basic and acidic residues" evidence="2">
    <location>
        <begin position="220"/>
        <end position="233"/>
    </location>
</feature>
<name>A0LQY3_ACIC1</name>
<dbReference type="GO" id="GO:0003677">
    <property type="term" value="F:DNA binding"/>
    <property type="evidence" value="ECO:0007669"/>
    <property type="project" value="UniProtKB-KW"/>
</dbReference>
<keyword evidence="1" id="KW-0238">DNA-binding</keyword>
<dbReference type="SUPFAM" id="SSF47413">
    <property type="entry name" value="lambda repressor-like DNA-binding domains"/>
    <property type="match status" value="1"/>
</dbReference>
<dbReference type="HOGENOM" id="CLU_074072_1_0_11"/>
<feature type="domain" description="HTH cro/C1-type" evidence="3">
    <location>
        <begin position="17"/>
        <end position="71"/>
    </location>
</feature>